<feature type="domain" description="HTH luxR-type" evidence="2">
    <location>
        <begin position="412"/>
        <end position="477"/>
    </location>
</feature>
<dbReference type="InterPro" id="IPR000792">
    <property type="entry name" value="Tscrpt_reg_LuxR_C"/>
</dbReference>
<dbReference type="AlphaFoldDB" id="A0A5C4L786"/>
<evidence type="ECO:0000259" key="3">
    <source>
        <dbReference type="PROSITE" id="PS50112"/>
    </source>
</evidence>
<feature type="domain" description="PAS" evidence="3">
    <location>
        <begin position="133"/>
        <end position="201"/>
    </location>
</feature>
<feature type="domain" description="PAS" evidence="3">
    <location>
        <begin position="4"/>
        <end position="82"/>
    </location>
</feature>
<evidence type="ECO:0000313" key="5">
    <source>
        <dbReference type="EMBL" id="TNC05288.1"/>
    </source>
</evidence>
<dbReference type="InterPro" id="IPR039420">
    <property type="entry name" value="WalR-like"/>
</dbReference>
<dbReference type="PROSITE" id="PS50113">
    <property type="entry name" value="PAC"/>
    <property type="match status" value="2"/>
</dbReference>
<dbReference type="SUPFAM" id="SSF46894">
    <property type="entry name" value="C-terminal effector domain of the bipartite response regulators"/>
    <property type="match status" value="1"/>
</dbReference>
<dbReference type="PRINTS" id="PR00038">
    <property type="entry name" value="HTHLUXR"/>
</dbReference>
<dbReference type="InterPro" id="IPR035965">
    <property type="entry name" value="PAS-like_dom_sf"/>
</dbReference>
<dbReference type="CDD" id="cd06170">
    <property type="entry name" value="LuxR_C_like"/>
    <property type="match status" value="1"/>
</dbReference>
<reference evidence="5 6" key="1">
    <citation type="submission" date="2019-06" db="EMBL/GenBank/DDBJ databases">
        <title>Genome of Methylobacterium sp. 17Sr1-39.</title>
        <authorList>
            <person name="Seo T."/>
        </authorList>
    </citation>
    <scope>NUCLEOTIDE SEQUENCE [LARGE SCALE GENOMIC DNA]</scope>
    <source>
        <strain evidence="5 6">17Sr1-39</strain>
    </source>
</reference>
<dbReference type="OrthoDB" id="434992at2"/>
<dbReference type="Proteomes" id="UP000305267">
    <property type="component" value="Unassembled WGS sequence"/>
</dbReference>
<feature type="domain" description="PAC" evidence="4">
    <location>
        <begin position="85"/>
        <end position="139"/>
    </location>
</feature>
<dbReference type="CDD" id="cd00130">
    <property type="entry name" value="PAS"/>
    <property type="match status" value="2"/>
</dbReference>
<organism evidence="5 6">
    <name type="scientific">Methylobacterium terricola</name>
    <dbReference type="NCBI Taxonomy" id="2583531"/>
    <lineage>
        <taxon>Bacteria</taxon>
        <taxon>Pseudomonadati</taxon>
        <taxon>Pseudomonadota</taxon>
        <taxon>Alphaproteobacteria</taxon>
        <taxon>Hyphomicrobiales</taxon>
        <taxon>Methylobacteriaceae</taxon>
        <taxon>Methylobacterium</taxon>
    </lineage>
</organism>
<dbReference type="Pfam" id="PF00196">
    <property type="entry name" value="GerE"/>
    <property type="match status" value="1"/>
</dbReference>
<dbReference type="Pfam" id="PF08448">
    <property type="entry name" value="PAS_4"/>
    <property type="match status" value="2"/>
</dbReference>
<dbReference type="SMART" id="SM00421">
    <property type="entry name" value="HTH_LUXR"/>
    <property type="match status" value="1"/>
</dbReference>
<feature type="domain" description="PAC" evidence="4">
    <location>
        <begin position="330"/>
        <end position="380"/>
    </location>
</feature>
<accession>A0A5C4L786</accession>
<evidence type="ECO:0000256" key="1">
    <source>
        <dbReference type="ARBA" id="ARBA00023125"/>
    </source>
</evidence>
<dbReference type="Gene3D" id="1.10.10.10">
    <property type="entry name" value="Winged helix-like DNA-binding domain superfamily/Winged helix DNA-binding domain"/>
    <property type="match status" value="1"/>
</dbReference>
<dbReference type="PANTHER" id="PTHR43214">
    <property type="entry name" value="TWO-COMPONENT RESPONSE REGULATOR"/>
    <property type="match status" value="1"/>
</dbReference>
<dbReference type="Pfam" id="PF13426">
    <property type="entry name" value="PAS_9"/>
    <property type="match status" value="1"/>
</dbReference>
<dbReference type="PROSITE" id="PS50043">
    <property type="entry name" value="HTH_LUXR_2"/>
    <property type="match status" value="1"/>
</dbReference>
<dbReference type="InterPro" id="IPR001610">
    <property type="entry name" value="PAC"/>
</dbReference>
<dbReference type="SMART" id="SM00091">
    <property type="entry name" value="PAS"/>
    <property type="match status" value="3"/>
</dbReference>
<evidence type="ECO:0000313" key="6">
    <source>
        <dbReference type="Proteomes" id="UP000305267"/>
    </source>
</evidence>
<name>A0A5C4L786_9HYPH</name>
<dbReference type="SMART" id="SM00086">
    <property type="entry name" value="PAC"/>
    <property type="match status" value="2"/>
</dbReference>
<dbReference type="InterPro" id="IPR036388">
    <property type="entry name" value="WH-like_DNA-bd_sf"/>
</dbReference>
<proteinExistence type="predicted"/>
<protein>
    <submittedName>
        <fullName evidence="5">Helix-turn-helix transcriptional regulator</fullName>
    </submittedName>
</protein>
<dbReference type="PROSITE" id="PS50112">
    <property type="entry name" value="PAS"/>
    <property type="match status" value="2"/>
</dbReference>
<dbReference type="Gene3D" id="3.30.450.20">
    <property type="entry name" value="PAS domain"/>
    <property type="match status" value="3"/>
</dbReference>
<dbReference type="PANTHER" id="PTHR43214:SF38">
    <property type="entry name" value="NITRATE_NITRITE RESPONSE REGULATOR PROTEIN NARL"/>
    <property type="match status" value="1"/>
</dbReference>
<comment type="caution">
    <text evidence="5">The sequence shown here is derived from an EMBL/GenBank/DDBJ whole genome shotgun (WGS) entry which is preliminary data.</text>
</comment>
<dbReference type="SUPFAM" id="SSF55785">
    <property type="entry name" value="PYP-like sensor domain (PAS domain)"/>
    <property type="match status" value="3"/>
</dbReference>
<dbReference type="InterPro" id="IPR000014">
    <property type="entry name" value="PAS"/>
</dbReference>
<dbReference type="GO" id="GO:0006355">
    <property type="term" value="P:regulation of DNA-templated transcription"/>
    <property type="evidence" value="ECO:0007669"/>
    <property type="project" value="InterPro"/>
</dbReference>
<keyword evidence="6" id="KW-1185">Reference proteome</keyword>
<keyword evidence="1" id="KW-0238">DNA-binding</keyword>
<evidence type="ECO:0000259" key="2">
    <source>
        <dbReference type="PROSITE" id="PS50043"/>
    </source>
</evidence>
<dbReference type="RefSeq" id="WP_139040766.1">
    <property type="nucleotide sequence ID" value="NZ_VDDA01000064.1"/>
</dbReference>
<dbReference type="InterPro" id="IPR016032">
    <property type="entry name" value="Sig_transdc_resp-reg_C-effctor"/>
</dbReference>
<sequence length="499" mass="54960">MARNEDRMRQVVAGLSEGVILIEPDQTISYANEAVLAMHGVAGLSELGETVAEYRRNFMVDYRSHPEVGPLQPPVERLLAGEAFRDTDVEVHNFRDPRRRWVHRIRSLVTMDGSARPTGLALVIQDVSDRYEAEARFEDMFQANPAPALVCRVADLRYVKVNQGFLDLSGYTREQVLGRSFCEIDLLTHVEGRSLAVENLHAGRTIPQMEACLNVPADSEKYVIVAGHPIRMPGGEPCMLFTFADLEDRRKAEVELKLSEERFAKAFQLNPVPTALLSTDSLVASDINEAFATMFGGPGDNSGAVASRLWVDEAEQARFKRTLKRSEGVRGFEARLRTQDGEILDCLVSAEPVRINGGTFVLCAIQDITARKRTETELIAAIETVMADASWFSHGVIEKLALMRNPSPPGKPAALVEKLTRREHDLLEGICKGATDPEIAAELGLSLSTVRNHLASLYRKIGVNRRSAVVVWARERGIGSAPAGGAGKATKLGRKHQTN</sequence>
<dbReference type="InterPro" id="IPR013656">
    <property type="entry name" value="PAS_4"/>
</dbReference>
<evidence type="ECO:0000259" key="4">
    <source>
        <dbReference type="PROSITE" id="PS50113"/>
    </source>
</evidence>
<dbReference type="InterPro" id="IPR000700">
    <property type="entry name" value="PAS-assoc_C"/>
</dbReference>
<gene>
    <name evidence="5" type="ORF">FF100_35860</name>
</gene>
<dbReference type="GO" id="GO:0003677">
    <property type="term" value="F:DNA binding"/>
    <property type="evidence" value="ECO:0007669"/>
    <property type="project" value="UniProtKB-KW"/>
</dbReference>
<dbReference type="EMBL" id="VDDA01000064">
    <property type="protein sequence ID" value="TNC05288.1"/>
    <property type="molecule type" value="Genomic_DNA"/>
</dbReference>
<dbReference type="NCBIfam" id="TIGR00229">
    <property type="entry name" value="sensory_box"/>
    <property type="match status" value="2"/>
</dbReference>